<keyword evidence="1" id="KW-0732">Signal</keyword>
<proteinExistence type="predicted"/>
<comment type="caution">
    <text evidence="2">The sequence shown here is derived from an EMBL/GenBank/DDBJ whole genome shotgun (WGS) entry which is preliminary data.</text>
</comment>
<evidence type="ECO:0000313" key="3">
    <source>
        <dbReference type="Proteomes" id="UP001153954"/>
    </source>
</evidence>
<accession>A0AAU9TXI3</accession>
<sequence length="144" mass="16435">MPQLICISILTCIFVPICTNLIPFTPYKIVQPKCNQPWLLGSNMSRTEIVSAFRLQSRHVPLNSFATLMGHTTPTCSECNKIDGALYIMAECVRNEAERVEFLIRNSVNTYDAGIWNSILAFPTSEEARILYKLVLIELRRRQL</sequence>
<dbReference type="Proteomes" id="UP001153954">
    <property type="component" value="Unassembled WGS sequence"/>
</dbReference>
<gene>
    <name evidence="2" type="ORF">EEDITHA_LOCUS6184</name>
</gene>
<dbReference type="AlphaFoldDB" id="A0AAU9TXI3"/>
<reference evidence="2" key="1">
    <citation type="submission" date="2022-03" db="EMBL/GenBank/DDBJ databases">
        <authorList>
            <person name="Tunstrom K."/>
        </authorList>
    </citation>
    <scope>NUCLEOTIDE SEQUENCE</scope>
</reference>
<protein>
    <submittedName>
        <fullName evidence="2">Uncharacterized protein</fullName>
    </submittedName>
</protein>
<evidence type="ECO:0000256" key="1">
    <source>
        <dbReference type="SAM" id="SignalP"/>
    </source>
</evidence>
<name>A0AAU9TXI3_EUPED</name>
<organism evidence="2 3">
    <name type="scientific">Euphydryas editha</name>
    <name type="common">Edith's checkerspot</name>
    <dbReference type="NCBI Taxonomy" id="104508"/>
    <lineage>
        <taxon>Eukaryota</taxon>
        <taxon>Metazoa</taxon>
        <taxon>Ecdysozoa</taxon>
        <taxon>Arthropoda</taxon>
        <taxon>Hexapoda</taxon>
        <taxon>Insecta</taxon>
        <taxon>Pterygota</taxon>
        <taxon>Neoptera</taxon>
        <taxon>Endopterygota</taxon>
        <taxon>Lepidoptera</taxon>
        <taxon>Glossata</taxon>
        <taxon>Ditrysia</taxon>
        <taxon>Papilionoidea</taxon>
        <taxon>Nymphalidae</taxon>
        <taxon>Nymphalinae</taxon>
        <taxon>Euphydryas</taxon>
    </lineage>
</organism>
<feature type="signal peptide" evidence="1">
    <location>
        <begin position="1"/>
        <end position="19"/>
    </location>
</feature>
<feature type="chain" id="PRO_5043998327" evidence="1">
    <location>
        <begin position="20"/>
        <end position="144"/>
    </location>
</feature>
<dbReference type="EMBL" id="CAKOGL010000009">
    <property type="protein sequence ID" value="CAH2090202.1"/>
    <property type="molecule type" value="Genomic_DNA"/>
</dbReference>
<keyword evidence="3" id="KW-1185">Reference proteome</keyword>
<evidence type="ECO:0000313" key="2">
    <source>
        <dbReference type="EMBL" id="CAH2090202.1"/>
    </source>
</evidence>